<feature type="region of interest" description="Disordered" evidence="1">
    <location>
        <begin position="316"/>
        <end position="339"/>
    </location>
</feature>
<keyword evidence="3" id="KW-1185">Reference proteome</keyword>
<evidence type="ECO:0000256" key="1">
    <source>
        <dbReference type="SAM" id="MobiDB-lite"/>
    </source>
</evidence>
<dbReference type="AlphaFoldDB" id="A0AAF0I252"/>
<evidence type="ECO:0000313" key="3">
    <source>
        <dbReference type="Proteomes" id="UP001218638"/>
    </source>
</evidence>
<dbReference type="Proteomes" id="UP001218638">
    <property type="component" value="Chromosome"/>
</dbReference>
<evidence type="ECO:0000313" key="2">
    <source>
        <dbReference type="EMBL" id="WED66267.1"/>
    </source>
</evidence>
<gene>
    <name evidence="2" type="ORF">PXH66_05325</name>
</gene>
<proteinExistence type="predicted"/>
<accession>A0AAF0I252</accession>
<sequence>MSISHLIAQARSLDLTASPEQRRVTQRVLEPRLPAVTSRLAALRAEVDASHADRIQAAASSDSAHSGAYGEINWARYPIGFCRHIRDAVKERLPRDPIFQELLAAGVVIKPVFIFLQGSYFQNALQIGNYYVDVANDTVFPEKPKLEWAPIDEVDFENVETWPRFATVAETYLKVALYPNTLFPLAFPAAPFLAVRSNGRIDLLVSQHQIALKDLGDDLRRTRTLLDDPVLMERRLPEPYRALLEHKLGGNLFAQFPLEFAPSTIDDIRDRIVPEFQQLLHQPDAKAFPVITEYFKLVERASHQLRRYDLRPSPAELNSLRDQGELPPASASPAHWSLD</sequence>
<organism evidence="2 3">
    <name type="scientific">Synoicihabitans lomoniglobus</name>
    <dbReference type="NCBI Taxonomy" id="2909285"/>
    <lineage>
        <taxon>Bacteria</taxon>
        <taxon>Pseudomonadati</taxon>
        <taxon>Verrucomicrobiota</taxon>
        <taxon>Opitutia</taxon>
        <taxon>Opitutales</taxon>
        <taxon>Opitutaceae</taxon>
        <taxon>Synoicihabitans</taxon>
    </lineage>
</organism>
<dbReference type="KEGG" id="slom:PXH66_05325"/>
<protein>
    <submittedName>
        <fullName evidence="2">Uncharacterized protein</fullName>
    </submittedName>
</protein>
<dbReference type="EMBL" id="CP119075">
    <property type="protein sequence ID" value="WED66267.1"/>
    <property type="molecule type" value="Genomic_DNA"/>
</dbReference>
<dbReference type="RefSeq" id="WP_330928526.1">
    <property type="nucleotide sequence ID" value="NZ_CP119075.1"/>
</dbReference>
<reference evidence="2" key="1">
    <citation type="submission" date="2023-03" db="EMBL/GenBank/DDBJ databases">
        <title>Lomoglobus Profundus gen. nov., sp. nov., a novel member of the phylum Verrucomicrobia, isolated from deep-marine sediment of South China Sea.</title>
        <authorList>
            <person name="Ahmad T."/>
            <person name="Ishaq S.E."/>
            <person name="Wang F."/>
        </authorList>
    </citation>
    <scope>NUCLEOTIDE SEQUENCE</scope>
    <source>
        <strain evidence="2">LMO-M01</strain>
    </source>
</reference>
<name>A0AAF0I252_9BACT</name>